<comment type="caution">
    <text evidence="5">The sequence shown here is derived from an EMBL/GenBank/DDBJ whole genome shotgun (WGS) entry which is preliminary data.</text>
</comment>
<dbReference type="InterPro" id="IPR032319">
    <property type="entry name" value="CLP1_P"/>
</dbReference>
<protein>
    <recommendedName>
        <fullName evidence="2">Polynucleotide 5'-hydroxyl-kinase GRC3</fullName>
    </recommendedName>
    <alternativeName>
        <fullName evidence="1">Polynucleotide 5'-hydroxyl-kinase grc3</fullName>
    </alternativeName>
</protein>
<sequence length="141" mass="15786">MACLPINSLLNTFDCVAVFDLDPAIISPTFYATNQLLNLYLPFQPSHQNSSSIHCKRYCRHPNQHNQTKKSNPPSINTMGWKQGIGRELLYQLIQSIQPTTIFSFSEDESSNPIHSNDLEISKTQPIGPTPLSSGQVGNLW</sequence>
<evidence type="ECO:0000259" key="4">
    <source>
        <dbReference type="Pfam" id="PF16575"/>
    </source>
</evidence>
<proteinExistence type="predicted"/>
<dbReference type="Pfam" id="PF16575">
    <property type="entry name" value="CLP1_P"/>
    <property type="match status" value="1"/>
</dbReference>
<evidence type="ECO:0000313" key="6">
    <source>
        <dbReference type="Proteomes" id="UP000765509"/>
    </source>
</evidence>
<feature type="region of interest" description="Disordered" evidence="3">
    <location>
        <begin position="107"/>
        <end position="141"/>
    </location>
</feature>
<dbReference type="AlphaFoldDB" id="A0A9Q3EL08"/>
<dbReference type="Gene3D" id="3.40.50.300">
    <property type="entry name" value="P-loop containing nucleotide triphosphate hydrolases"/>
    <property type="match status" value="1"/>
</dbReference>
<dbReference type="Proteomes" id="UP000765509">
    <property type="component" value="Unassembled WGS sequence"/>
</dbReference>
<name>A0A9Q3EL08_9BASI</name>
<evidence type="ECO:0000313" key="5">
    <source>
        <dbReference type="EMBL" id="MBW0523039.1"/>
    </source>
</evidence>
<organism evidence="5 6">
    <name type="scientific">Austropuccinia psidii MF-1</name>
    <dbReference type="NCBI Taxonomy" id="1389203"/>
    <lineage>
        <taxon>Eukaryota</taxon>
        <taxon>Fungi</taxon>
        <taxon>Dikarya</taxon>
        <taxon>Basidiomycota</taxon>
        <taxon>Pucciniomycotina</taxon>
        <taxon>Pucciniomycetes</taxon>
        <taxon>Pucciniales</taxon>
        <taxon>Sphaerophragmiaceae</taxon>
        <taxon>Austropuccinia</taxon>
    </lineage>
</organism>
<feature type="compositionally biased region" description="Polar residues" evidence="3">
    <location>
        <begin position="122"/>
        <end position="141"/>
    </location>
</feature>
<dbReference type="InterPro" id="IPR027417">
    <property type="entry name" value="P-loop_NTPase"/>
</dbReference>
<evidence type="ECO:0000256" key="2">
    <source>
        <dbReference type="ARBA" id="ARBA00019824"/>
    </source>
</evidence>
<evidence type="ECO:0000256" key="1">
    <source>
        <dbReference type="ARBA" id="ARBA00018706"/>
    </source>
</evidence>
<dbReference type="OrthoDB" id="2405412at2759"/>
<keyword evidence="6" id="KW-1185">Reference proteome</keyword>
<gene>
    <name evidence="5" type="ORF">O181_062754</name>
</gene>
<evidence type="ECO:0000256" key="3">
    <source>
        <dbReference type="SAM" id="MobiDB-lite"/>
    </source>
</evidence>
<reference evidence="5" key="1">
    <citation type="submission" date="2021-03" db="EMBL/GenBank/DDBJ databases">
        <title>Draft genome sequence of rust myrtle Austropuccinia psidii MF-1, a brazilian biotype.</title>
        <authorList>
            <person name="Quecine M.C."/>
            <person name="Pachon D.M.R."/>
            <person name="Bonatelli M.L."/>
            <person name="Correr F.H."/>
            <person name="Franceschini L.M."/>
            <person name="Leite T.F."/>
            <person name="Margarido G.R.A."/>
            <person name="Almeida C.A."/>
            <person name="Ferrarezi J.A."/>
            <person name="Labate C.A."/>
        </authorList>
    </citation>
    <scope>NUCLEOTIDE SEQUENCE</scope>
    <source>
        <strain evidence="5">MF-1</strain>
    </source>
</reference>
<accession>A0A9Q3EL08</accession>
<dbReference type="EMBL" id="AVOT02029987">
    <property type="protein sequence ID" value="MBW0523039.1"/>
    <property type="molecule type" value="Genomic_DNA"/>
</dbReference>
<feature type="domain" description="Clp1 P-loop" evidence="4">
    <location>
        <begin position="56"/>
        <end position="118"/>
    </location>
</feature>